<keyword evidence="1" id="KW-0812">Transmembrane</keyword>
<feature type="transmembrane region" description="Helical" evidence="1">
    <location>
        <begin position="37"/>
        <end position="56"/>
    </location>
</feature>
<dbReference type="OrthoDB" id="677537at2"/>
<organism evidence="2 3">
    <name type="scientific">Paraflavitalea soli</name>
    <dbReference type="NCBI Taxonomy" id="2315862"/>
    <lineage>
        <taxon>Bacteria</taxon>
        <taxon>Pseudomonadati</taxon>
        <taxon>Bacteroidota</taxon>
        <taxon>Chitinophagia</taxon>
        <taxon>Chitinophagales</taxon>
        <taxon>Chitinophagaceae</taxon>
        <taxon>Paraflavitalea</taxon>
    </lineage>
</organism>
<reference evidence="2 3" key="1">
    <citation type="submission" date="2018-09" db="EMBL/GenBank/DDBJ databases">
        <title>Genome sequencing of strain 6GH32-13.</title>
        <authorList>
            <person name="Weon H.-Y."/>
            <person name="Heo J."/>
            <person name="Kwon S.-W."/>
        </authorList>
    </citation>
    <scope>NUCLEOTIDE SEQUENCE [LARGE SCALE GENOMIC DNA]</scope>
    <source>
        <strain evidence="2 3">5GH32-13</strain>
    </source>
</reference>
<proteinExistence type="predicted"/>
<dbReference type="Proteomes" id="UP000263900">
    <property type="component" value="Chromosome"/>
</dbReference>
<keyword evidence="1" id="KW-1133">Transmembrane helix</keyword>
<protein>
    <submittedName>
        <fullName evidence="2">Uncharacterized protein</fullName>
    </submittedName>
</protein>
<dbReference type="AlphaFoldDB" id="A0A3B7MWS0"/>
<keyword evidence="1" id="KW-0472">Membrane</keyword>
<keyword evidence="3" id="KW-1185">Reference proteome</keyword>
<gene>
    <name evidence="2" type="ORF">D3H65_08195</name>
</gene>
<name>A0A3B7MWS0_9BACT</name>
<sequence>MEKRVLGIIFTLLGAAGLILAAINFINGSGGTRNVKSIVIYSILGAIFFFAGMGLIKNTRDKPS</sequence>
<accession>A0A3B7MWS0</accession>
<evidence type="ECO:0000313" key="2">
    <source>
        <dbReference type="EMBL" id="AXY78558.1"/>
    </source>
</evidence>
<dbReference type="KEGG" id="pseg:D3H65_08195"/>
<dbReference type="EMBL" id="CP032157">
    <property type="protein sequence ID" value="AXY78558.1"/>
    <property type="molecule type" value="Genomic_DNA"/>
</dbReference>
<evidence type="ECO:0000256" key="1">
    <source>
        <dbReference type="SAM" id="Phobius"/>
    </source>
</evidence>
<evidence type="ECO:0000313" key="3">
    <source>
        <dbReference type="Proteomes" id="UP000263900"/>
    </source>
</evidence>
<dbReference type="RefSeq" id="WP_119054430.1">
    <property type="nucleotide sequence ID" value="NZ_CP032157.1"/>
</dbReference>